<dbReference type="OrthoDB" id="9803306at2"/>
<evidence type="ECO:0000256" key="5">
    <source>
        <dbReference type="ARBA" id="ARBA00048128"/>
    </source>
</evidence>
<dbReference type="Pfam" id="PF00483">
    <property type="entry name" value="NTP_transferase"/>
    <property type="match status" value="1"/>
</dbReference>
<dbReference type="InterPro" id="IPR005835">
    <property type="entry name" value="NTP_transferase_dom"/>
</dbReference>
<comment type="catalytic activity">
    <reaction evidence="5">
        <text>alpha-D-glucose 1-phosphate + UTP + H(+) = UDP-alpha-D-glucose + diphosphate</text>
        <dbReference type="Rhea" id="RHEA:19889"/>
        <dbReference type="ChEBI" id="CHEBI:15378"/>
        <dbReference type="ChEBI" id="CHEBI:33019"/>
        <dbReference type="ChEBI" id="CHEBI:46398"/>
        <dbReference type="ChEBI" id="CHEBI:58601"/>
        <dbReference type="ChEBI" id="CHEBI:58885"/>
        <dbReference type="EC" id="2.7.7.9"/>
    </reaction>
</comment>
<protein>
    <recommendedName>
        <fullName evidence="2">UTP--glucose-1-phosphate uridylyltransferase</fullName>
        <ecNumber evidence="2">2.7.7.9</ecNumber>
    </recommendedName>
</protein>
<comment type="similarity">
    <text evidence="1">Belongs to the UDPGP type 2 family.</text>
</comment>
<evidence type="ECO:0000313" key="7">
    <source>
        <dbReference type="EMBL" id="MQY20622.1"/>
    </source>
</evidence>
<sequence length="314" mass="33505">MDHATPTTPRQFRTAVVPAAGLGTRFLPATKSVAKELLPVVDTSGIELVAEEAARAGADRMVIVTSPGKSSLATHFTEDPELEGTLAQRGKFGLLERVRRAPKLLEVDTVRQQRPLGLGHAVLQAESVLAPDENAVAVLLPDDLVRPPAGAAESEQDGVLETMAAVRRRWGGSVLCAFEVPRAEVGAYGVFDVAAAPDPQDPDVLRVNAMVEKPAVEEAPSTLAAAGRYLLDRAVFDALRRIEPGAGGEYQLTDAIALLIAEGHPVHVVVHRGVRHDIGNPGGYLRAAVDFALQREEYAAPLRDWLVQRLAVNG</sequence>
<name>A0A7K0D5Q7_9NOCA</name>
<dbReference type="Gene3D" id="3.90.550.10">
    <property type="entry name" value="Spore Coat Polysaccharide Biosynthesis Protein SpsA, Chain A"/>
    <property type="match status" value="1"/>
</dbReference>
<keyword evidence="4 7" id="KW-0548">Nucleotidyltransferase</keyword>
<accession>A0A7K0D5Q7</accession>
<feature type="domain" description="Nucleotidyl transferase" evidence="6">
    <location>
        <begin position="15"/>
        <end position="290"/>
    </location>
</feature>
<dbReference type="Proteomes" id="UP000438448">
    <property type="component" value="Unassembled WGS sequence"/>
</dbReference>
<evidence type="ECO:0000256" key="1">
    <source>
        <dbReference type="ARBA" id="ARBA00006890"/>
    </source>
</evidence>
<dbReference type="EC" id="2.7.7.9" evidence="2"/>
<proteinExistence type="inferred from homology"/>
<keyword evidence="3 7" id="KW-0808">Transferase</keyword>
<dbReference type="PANTHER" id="PTHR43197:SF1">
    <property type="entry name" value="UTP--GLUCOSE-1-PHOSPHATE URIDYLYLTRANSFERASE"/>
    <property type="match status" value="1"/>
</dbReference>
<evidence type="ECO:0000256" key="4">
    <source>
        <dbReference type="ARBA" id="ARBA00022695"/>
    </source>
</evidence>
<keyword evidence="8" id="KW-1185">Reference proteome</keyword>
<dbReference type="EMBL" id="WEGK01000007">
    <property type="protein sequence ID" value="MQY20622.1"/>
    <property type="molecule type" value="Genomic_DNA"/>
</dbReference>
<dbReference type="RefSeq" id="WP_153411357.1">
    <property type="nucleotide sequence ID" value="NZ_WEGK01000007.1"/>
</dbReference>
<evidence type="ECO:0000256" key="3">
    <source>
        <dbReference type="ARBA" id="ARBA00022679"/>
    </source>
</evidence>
<evidence type="ECO:0000256" key="2">
    <source>
        <dbReference type="ARBA" id="ARBA00012415"/>
    </source>
</evidence>
<dbReference type="GO" id="GO:0006011">
    <property type="term" value="P:UDP-alpha-D-glucose metabolic process"/>
    <property type="evidence" value="ECO:0007669"/>
    <property type="project" value="InterPro"/>
</dbReference>
<dbReference type="PANTHER" id="PTHR43197">
    <property type="entry name" value="UTP--GLUCOSE-1-PHOSPHATE URIDYLYLTRANSFERASE"/>
    <property type="match status" value="1"/>
</dbReference>
<organism evidence="7 8">
    <name type="scientific">Nocardia macrotermitis</name>
    <dbReference type="NCBI Taxonomy" id="2585198"/>
    <lineage>
        <taxon>Bacteria</taxon>
        <taxon>Bacillati</taxon>
        <taxon>Actinomycetota</taxon>
        <taxon>Actinomycetes</taxon>
        <taxon>Mycobacteriales</taxon>
        <taxon>Nocardiaceae</taxon>
        <taxon>Nocardia</taxon>
    </lineage>
</organism>
<reference evidence="7 8" key="1">
    <citation type="submission" date="2019-10" db="EMBL/GenBank/DDBJ databases">
        <title>Nocardia macrotermitis sp. nov. and Nocardia aurantia sp. nov., isolated from the gut of fungus growing-termite Macrotermes natalensis.</title>
        <authorList>
            <person name="Benndorf R."/>
            <person name="Schwitalla J."/>
            <person name="Martin K."/>
            <person name="De Beer W."/>
            <person name="Kaster A.-K."/>
            <person name="Vollmers J."/>
            <person name="Poulsen M."/>
            <person name="Beemelmanns C."/>
        </authorList>
    </citation>
    <scope>NUCLEOTIDE SEQUENCE [LARGE SCALE GENOMIC DNA]</scope>
    <source>
        <strain evidence="7 8">RB20</strain>
    </source>
</reference>
<dbReference type="SUPFAM" id="SSF53448">
    <property type="entry name" value="Nucleotide-diphospho-sugar transferases"/>
    <property type="match status" value="1"/>
</dbReference>
<evidence type="ECO:0000313" key="8">
    <source>
        <dbReference type="Proteomes" id="UP000438448"/>
    </source>
</evidence>
<gene>
    <name evidence="7" type="primary">gtaB_2</name>
    <name evidence="7" type="ORF">NRB20_37290</name>
</gene>
<dbReference type="GO" id="GO:0003983">
    <property type="term" value="F:UTP:glucose-1-phosphate uridylyltransferase activity"/>
    <property type="evidence" value="ECO:0007669"/>
    <property type="project" value="UniProtKB-EC"/>
</dbReference>
<evidence type="ECO:0000259" key="6">
    <source>
        <dbReference type="Pfam" id="PF00483"/>
    </source>
</evidence>
<dbReference type="InterPro" id="IPR005771">
    <property type="entry name" value="GalU_uridylyltTrfase_bac/arc"/>
</dbReference>
<comment type="caution">
    <text evidence="7">The sequence shown here is derived from an EMBL/GenBank/DDBJ whole genome shotgun (WGS) entry which is preliminary data.</text>
</comment>
<dbReference type="AlphaFoldDB" id="A0A7K0D5Q7"/>
<dbReference type="InterPro" id="IPR029044">
    <property type="entry name" value="Nucleotide-diphossugar_trans"/>
</dbReference>